<dbReference type="InterPro" id="IPR015421">
    <property type="entry name" value="PyrdxlP-dep_Trfase_major"/>
</dbReference>
<dbReference type="InterPro" id="IPR015424">
    <property type="entry name" value="PyrdxlP-dep_Trfase"/>
</dbReference>
<dbReference type="GO" id="GO:0006564">
    <property type="term" value="P:L-serine biosynthetic process"/>
    <property type="evidence" value="ECO:0007669"/>
    <property type="project" value="UniProtKB-KW"/>
</dbReference>
<evidence type="ECO:0000256" key="8">
    <source>
        <dbReference type="ARBA" id="ARBA00022898"/>
    </source>
</evidence>
<evidence type="ECO:0000256" key="1">
    <source>
        <dbReference type="ARBA" id="ARBA00001933"/>
    </source>
</evidence>
<dbReference type="FunFam" id="3.90.1150.10:FF:000006">
    <property type="entry name" value="Phosphoserine aminotransferase"/>
    <property type="match status" value="1"/>
</dbReference>
<dbReference type="EMBL" id="VSSQ01000265">
    <property type="protein sequence ID" value="MPL88802.1"/>
    <property type="molecule type" value="Genomic_DNA"/>
</dbReference>
<dbReference type="AlphaFoldDB" id="A0A644VDP1"/>
<evidence type="ECO:0000256" key="6">
    <source>
        <dbReference type="ARBA" id="ARBA00022605"/>
    </source>
</evidence>
<dbReference type="NCBIfam" id="NF003764">
    <property type="entry name" value="PRK05355.1"/>
    <property type="match status" value="1"/>
</dbReference>
<name>A0A644VDP1_9ZZZZ</name>
<dbReference type="Gene3D" id="3.40.640.10">
    <property type="entry name" value="Type I PLP-dependent aspartate aminotransferase-like (Major domain)"/>
    <property type="match status" value="1"/>
</dbReference>
<evidence type="ECO:0000256" key="4">
    <source>
        <dbReference type="ARBA" id="ARBA00013030"/>
    </source>
</evidence>
<comment type="cofactor">
    <cofactor evidence="1">
        <name>pyridoxal 5'-phosphate</name>
        <dbReference type="ChEBI" id="CHEBI:597326"/>
    </cofactor>
</comment>
<dbReference type="Gene3D" id="3.90.1150.10">
    <property type="entry name" value="Aspartate Aminotransferase, domain 1"/>
    <property type="match status" value="1"/>
</dbReference>
<comment type="catalytic activity">
    <reaction evidence="10">
        <text>4-(phosphooxy)-L-threonine + 2-oxoglutarate = (R)-3-hydroxy-2-oxo-4-phosphooxybutanoate + L-glutamate</text>
        <dbReference type="Rhea" id="RHEA:16573"/>
        <dbReference type="ChEBI" id="CHEBI:16810"/>
        <dbReference type="ChEBI" id="CHEBI:29985"/>
        <dbReference type="ChEBI" id="CHEBI:58452"/>
        <dbReference type="ChEBI" id="CHEBI:58538"/>
        <dbReference type="EC" id="2.6.1.52"/>
    </reaction>
</comment>
<evidence type="ECO:0000256" key="10">
    <source>
        <dbReference type="ARBA" id="ARBA00047630"/>
    </source>
</evidence>
<sequence length="361" mass="39886">MSRIFNFSAGPAMLPLEVLEEVQRELLDCQKSGMSILEMSHRAPVYDKVNAEAEADIKELLGLNEDWCVLFLGGGASLQFSMVPMNFLTEGKIGAYVDTSSFSAKAVKEAEKVGAAVTLFSSKEQKYNRVPRLDEIKLPANAAYLHITGNNTIEGTEYHNYPDTGKIPLIADLSSDILSKPIPTEKFSFIYAGAQKNIGPGGVVVVIARKDFVKGRNKNLPTMLNYEVHMDNKSLYNTPPVFGVYIVGLVAKWLKKQGGLAVMQERNISKAKLIYDVIDKHLDFYRGFAEKDSRSYMNITFGLPSEELEAKFVLEATAGGLDGLKGHRSVGGLRASVYNAMPRAGCEKLAEFMENFYLANR</sequence>
<dbReference type="InterPro" id="IPR015422">
    <property type="entry name" value="PyrdxlP-dep_Trfase_small"/>
</dbReference>
<keyword evidence="5 13" id="KW-0032">Aminotransferase</keyword>
<evidence type="ECO:0000313" key="13">
    <source>
        <dbReference type="EMBL" id="MPL88802.1"/>
    </source>
</evidence>
<accession>A0A644VDP1</accession>
<comment type="catalytic activity">
    <reaction evidence="11">
        <text>O-phospho-L-serine + 2-oxoglutarate = 3-phosphooxypyruvate + L-glutamate</text>
        <dbReference type="Rhea" id="RHEA:14329"/>
        <dbReference type="ChEBI" id="CHEBI:16810"/>
        <dbReference type="ChEBI" id="CHEBI:18110"/>
        <dbReference type="ChEBI" id="CHEBI:29985"/>
        <dbReference type="ChEBI" id="CHEBI:57524"/>
        <dbReference type="EC" id="2.6.1.52"/>
    </reaction>
</comment>
<dbReference type="InterPro" id="IPR000192">
    <property type="entry name" value="Aminotrans_V_dom"/>
</dbReference>
<evidence type="ECO:0000256" key="2">
    <source>
        <dbReference type="ARBA" id="ARBA00005099"/>
    </source>
</evidence>
<dbReference type="PIRSF" id="PIRSF000525">
    <property type="entry name" value="SerC"/>
    <property type="match status" value="1"/>
</dbReference>
<proteinExistence type="inferred from homology"/>
<evidence type="ECO:0000256" key="11">
    <source>
        <dbReference type="ARBA" id="ARBA00049007"/>
    </source>
</evidence>
<organism evidence="13">
    <name type="scientific">bioreactor metagenome</name>
    <dbReference type="NCBI Taxonomy" id="1076179"/>
    <lineage>
        <taxon>unclassified sequences</taxon>
        <taxon>metagenomes</taxon>
        <taxon>ecological metagenomes</taxon>
    </lineage>
</organism>
<dbReference type="FunFam" id="3.40.640.10:FF:000010">
    <property type="entry name" value="Phosphoserine aminotransferase"/>
    <property type="match status" value="1"/>
</dbReference>
<keyword evidence="9" id="KW-0718">Serine biosynthesis</keyword>
<keyword evidence="6" id="KW-0028">Amino-acid biosynthesis</keyword>
<comment type="similarity">
    <text evidence="3">Belongs to the class-V pyridoxal-phosphate-dependent aminotransferase family. SerC subfamily.</text>
</comment>
<dbReference type="PANTHER" id="PTHR43247">
    <property type="entry name" value="PHOSPHOSERINE AMINOTRANSFERASE"/>
    <property type="match status" value="1"/>
</dbReference>
<dbReference type="InterPro" id="IPR022278">
    <property type="entry name" value="Pser_aminoTfrase"/>
</dbReference>
<evidence type="ECO:0000256" key="5">
    <source>
        <dbReference type="ARBA" id="ARBA00022576"/>
    </source>
</evidence>
<keyword evidence="7 13" id="KW-0808">Transferase</keyword>
<evidence type="ECO:0000256" key="7">
    <source>
        <dbReference type="ARBA" id="ARBA00022679"/>
    </source>
</evidence>
<dbReference type="Pfam" id="PF00266">
    <property type="entry name" value="Aminotran_5"/>
    <property type="match status" value="1"/>
</dbReference>
<dbReference type="PANTHER" id="PTHR43247:SF1">
    <property type="entry name" value="PHOSPHOSERINE AMINOTRANSFERASE"/>
    <property type="match status" value="1"/>
</dbReference>
<protein>
    <recommendedName>
        <fullName evidence="4">phosphoserine transaminase</fullName>
        <ecNumber evidence="4">2.6.1.52</ecNumber>
    </recommendedName>
</protein>
<dbReference type="SUPFAM" id="SSF53383">
    <property type="entry name" value="PLP-dependent transferases"/>
    <property type="match status" value="1"/>
</dbReference>
<dbReference type="HAMAP" id="MF_00160">
    <property type="entry name" value="SerC_aminotrans_5"/>
    <property type="match status" value="1"/>
</dbReference>
<evidence type="ECO:0000259" key="12">
    <source>
        <dbReference type="Pfam" id="PF00266"/>
    </source>
</evidence>
<comment type="pathway">
    <text evidence="2">Amino-acid biosynthesis; L-serine biosynthesis; L-serine from 3-phospho-D-glycerate: step 2/3.</text>
</comment>
<dbReference type="GO" id="GO:0004648">
    <property type="term" value="F:O-phospho-L-serine:2-oxoglutarate aminotransferase activity"/>
    <property type="evidence" value="ECO:0007669"/>
    <property type="project" value="UniProtKB-EC"/>
</dbReference>
<gene>
    <name evidence="13" type="primary">serC_9</name>
    <name evidence="13" type="ORF">SDC9_34831</name>
</gene>
<dbReference type="UniPathway" id="UPA00135">
    <property type="reaction ID" value="UER00197"/>
</dbReference>
<dbReference type="GO" id="GO:0005737">
    <property type="term" value="C:cytoplasm"/>
    <property type="evidence" value="ECO:0007669"/>
    <property type="project" value="TreeGrafter"/>
</dbReference>
<reference evidence="13" key="1">
    <citation type="submission" date="2019-08" db="EMBL/GenBank/DDBJ databases">
        <authorList>
            <person name="Kucharzyk K."/>
            <person name="Murdoch R.W."/>
            <person name="Higgins S."/>
            <person name="Loffler F."/>
        </authorList>
    </citation>
    <scope>NUCLEOTIDE SEQUENCE</scope>
</reference>
<evidence type="ECO:0000256" key="9">
    <source>
        <dbReference type="ARBA" id="ARBA00023299"/>
    </source>
</evidence>
<dbReference type="GO" id="GO:0030170">
    <property type="term" value="F:pyridoxal phosphate binding"/>
    <property type="evidence" value="ECO:0007669"/>
    <property type="project" value="TreeGrafter"/>
</dbReference>
<evidence type="ECO:0000256" key="3">
    <source>
        <dbReference type="ARBA" id="ARBA00006904"/>
    </source>
</evidence>
<dbReference type="EC" id="2.6.1.52" evidence="4"/>
<dbReference type="NCBIfam" id="TIGR01364">
    <property type="entry name" value="serC_1"/>
    <property type="match status" value="1"/>
</dbReference>
<keyword evidence="8" id="KW-0663">Pyridoxal phosphate</keyword>
<feature type="domain" description="Aminotransferase class V" evidence="12">
    <location>
        <begin position="4"/>
        <end position="348"/>
    </location>
</feature>
<comment type="caution">
    <text evidence="13">The sequence shown here is derived from an EMBL/GenBank/DDBJ whole genome shotgun (WGS) entry which is preliminary data.</text>
</comment>